<dbReference type="PANTHER" id="PTHR43284">
    <property type="entry name" value="ASPARAGINE SYNTHETASE (GLUTAMINE-HYDROLYZING)"/>
    <property type="match status" value="1"/>
</dbReference>
<dbReference type="GO" id="GO:0005524">
    <property type="term" value="F:ATP binding"/>
    <property type="evidence" value="ECO:0007669"/>
    <property type="project" value="UniProtKB-KW"/>
</dbReference>
<dbReference type="Gene3D" id="3.40.50.620">
    <property type="entry name" value="HUPs"/>
    <property type="match status" value="1"/>
</dbReference>
<sequence length="646" mass="74053">MSAIAGLIHFDASAVDRDTLHRMQTLLTPYGRDAQHSWHRQNVGLIRTLLRTTAEDRLDQQPLWRGHEKLALVFDGRIDNRDELSEKLEIAPEKAALMADSELVYHACLRWETETPKHLLGDFALACWQPERQHLWLARDPLGMRPLYWYQRDDLVAFATMPKALFAIPGLTKAISEEQLHDYVCLIPMSGPETLYKDVYRVEPGQVVSLENGEMNAHFYHRFDPERELQLESDEAYVDAFREQFEQAVNRRLRSNGPIGAELSSGLDSSSVTATAAKLLAEHNQSLAAYTAMPREGFDGPVPQGRHADESLGAKALVRRFDNIEHIIIRTGDETPLDQLQEAVELLDRAPLNACNMAWWIAIRKDAAQRGIKVLLTGSMGNFSISYDGYPYLAWLVRKGRWLTLYKVYKELKQHQPTLRWRKLVRPCLSPLLPNFLWRLRESVQGRAFGLKKYSAINPDWSKKMGSQQRAKQADFDTSFQPAWQGRLQRIQAIHKTENGDYNALANAYGLEMRDPTADVRLIEFCLAVPESQYLGGGQFKWLLRRLMKDVLPPEILDVKTRGLQSADWPEQIDRAIPQIREELEKLKAHGSASDYLDIKGLEKALDDWPSNNALNSQEAELRYRIRMLRGLSVGRFIRYADEQNE</sequence>
<dbReference type="PIRSF" id="PIRSF001589">
    <property type="entry name" value="Asn_synthetase_glu-h"/>
    <property type="match status" value="1"/>
</dbReference>
<evidence type="ECO:0000256" key="3">
    <source>
        <dbReference type="ARBA" id="ARBA00012737"/>
    </source>
</evidence>
<dbReference type="InterPro" id="IPR006426">
    <property type="entry name" value="Asn_synth_AEB"/>
</dbReference>
<dbReference type="InterPro" id="IPR001962">
    <property type="entry name" value="Asn_synthase"/>
</dbReference>
<dbReference type="EMBL" id="RZHF01000015">
    <property type="protein sequence ID" value="RUR31326.1"/>
    <property type="molecule type" value="Genomic_DNA"/>
</dbReference>
<dbReference type="RefSeq" id="WP_127062453.1">
    <property type="nucleotide sequence ID" value="NZ_RZHF01000015.1"/>
</dbReference>
<protein>
    <recommendedName>
        <fullName evidence="3">asparagine synthase (glutamine-hydrolyzing)</fullName>
        <ecNumber evidence="3">6.3.5.4</ecNumber>
    </recommendedName>
</protein>
<comment type="pathway">
    <text evidence="1">Amino-acid biosynthesis; L-asparagine biosynthesis; L-asparagine from L-aspartate (L-Gln route): step 1/1.</text>
</comment>
<dbReference type="GO" id="GO:0006529">
    <property type="term" value="P:asparagine biosynthetic process"/>
    <property type="evidence" value="ECO:0007669"/>
    <property type="project" value="InterPro"/>
</dbReference>
<gene>
    <name evidence="10" type="ORF">ELY38_11770</name>
</gene>
<evidence type="ECO:0000256" key="5">
    <source>
        <dbReference type="ARBA" id="ARBA00022840"/>
    </source>
</evidence>
<keyword evidence="11" id="KW-1185">Reference proteome</keyword>
<keyword evidence="5 8" id="KW-0067">ATP-binding</keyword>
<reference evidence="10 11" key="1">
    <citation type="submission" date="2018-12" db="EMBL/GenBank/DDBJ databases">
        <title>three novel Halomonas strain isolated from plants.</title>
        <authorList>
            <person name="Sun C."/>
        </authorList>
    </citation>
    <scope>NUCLEOTIDE SEQUENCE [LARGE SCALE GENOMIC DNA]</scope>
    <source>
        <strain evidence="10 11">JCM 18142</strain>
    </source>
</reference>
<dbReference type="Proteomes" id="UP000287023">
    <property type="component" value="Unassembled WGS sequence"/>
</dbReference>
<dbReference type="InterPro" id="IPR029055">
    <property type="entry name" value="Ntn_hydrolases_N"/>
</dbReference>
<accession>A0A433KP18</accession>
<keyword evidence="4 8" id="KW-0547">Nucleotide-binding</keyword>
<dbReference type="PANTHER" id="PTHR43284:SF1">
    <property type="entry name" value="ASPARAGINE SYNTHETASE"/>
    <property type="match status" value="1"/>
</dbReference>
<proteinExistence type="inferred from homology"/>
<evidence type="ECO:0000256" key="7">
    <source>
        <dbReference type="ARBA" id="ARBA00048741"/>
    </source>
</evidence>
<evidence type="ECO:0000256" key="1">
    <source>
        <dbReference type="ARBA" id="ARBA00005187"/>
    </source>
</evidence>
<dbReference type="Pfam" id="PF13537">
    <property type="entry name" value="GATase_7"/>
    <property type="match status" value="1"/>
</dbReference>
<dbReference type="SUPFAM" id="SSF52402">
    <property type="entry name" value="Adenine nucleotide alpha hydrolases-like"/>
    <property type="match status" value="1"/>
</dbReference>
<dbReference type="OrthoDB" id="9763290at2"/>
<dbReference type="InterPro" id="IPR017932">
    <property type="entry name" value="GATase_2_dom"/>
</dbReference>
<organism evidence="10 11">
    <name type="scientific">Vreelandella nanhaiensis</name>
    <dbReference type="NCBI Taxonomy" id="1258546"/>
    <lineage>
        <taxon>Bacteria</taxon>
        <taxon>Pseudomonadati</taxon>
        <taxon>Pseudomonadota</taxon>
        <taxon>Gammaproteobacteria</taxon>
        <taxon>Oceanospirillales</taxon>
        <taxon>Halomonadaceae</taxon>
        <taxon>Vreelandella</taxon>
    </lineage>
</organism>
<dbReference type="InterPro" id="IPR051786">
    <property type="entry name" value="ASN_synthetase/amidase"/>
</dbReference>
<evidence type="ECO:0000313" key="10">
    <source>
        <dbReference type="EMBL" id="RUR31326.1"/>
    </source>
</evidence>
<evidence type="ECO:0000256" key="8">
    <source>
        <dbReference type="PIRSR" id="PIRSR001589-2"/>
    </source>
</evidence>
<dbReference type="PROSITE" id="PS51278">
    <property type="entry name" value="GATASE_TYPE_2"/>
    <property type="match status" value="1"/>
</dbReference>
<dbReference type="CDD" id="cd00712">
    <property type="entry name" value="AsnB"/>
    <property type="match status" value="1"/>
</dbReference>
<dbReference type="GO" id="GO:0004066">
    <property type="term" value="F:asparagine synthase (glutamine-hydrolyzing) activity"/>
    <property type="evidence" value="ECO:0007669"/>
    <property type="project" value="UniProtKB-EC"/>
</dbReference>
<dbReference type="InterPro" id="IPR033738">
    <property type="entry name" value="AsnB_N"/>
</dbReference>
<dbReference type="AlphaFoldDB" id="A0A433KP18"/>
<dbReference type="InterPro" id="IPR014729">
    <property type="entry name" value="Rossmann-like_a/b/a_fold"/>
</dbReference>
<name>A0A433KP18_9GAMM</name>
<comment type="catalytic activity">
    <reaction evidence="7">
        <text>L-aspartate + L-glutamine + ATP + H2O = L-asparagine + L-glutamate + AMP + diphosphate + H(+)</text>
        <dbReference type="Rhea" id="RHEA:12228"/>
        <dbReference type="ChEBI" id="CHEBI:15377"/>
        <dbReference type="ChEBI" id="CHEBI:15378"/>
        <dbReference type="ChEBI" id="CHEBI:29985"/>
        <dbReference type="ChEBI" id="CHEBI:29991"/>
        <dbReference type="ChEBI" id="CHEBI:30616"/>
        <dbReference type="ChEBI" id="CHEBI:33019"/>
        <dbReference type="ChEBI" id="CHEBI:58048"/>
        <dbReference type="ChEBI" id="CHEBI:58359"/>
        <dbReference type="ChEBI" id="CHEBI:456215"/>
        <dbReference type="EC" id="6.3.5.4"/>
    </reaction>
</comment>
<evidence type="ECO:0000256" key="2">
    <source>
        <dbReference type="ARBA" id="ARBA00005752"/>
    </source>
</evidence>
<keyword evidence="6" id="KW-0315">Glutamine amidotransferase</keyword>
<comment type="similarity">
    <text evidence="2">Belongs to the asparagine synthetase family.</text>
</comment>
<comment type="caution">
    <text evidence="10">The sequence shown here is derived from an EMBL/GenBank/DDBJ whole genome shotgun (WGS) entry which is preliminary data.</text>
</comment>
<dbReference type="SUPFAM" id="SSF56235">
    <property type="entry name" value="N-terminal nucleophile aminohydrolases (Ntn hydrolases)"/>
    <property type="match status" value="1"/>
</dbReference>
<dbReference type="Gene3D" id="3.60.20.10">
    <property type="entry name" value="Glutamine Phosphoribosylpyrophosphate, subunit 1, domain 1"/>
    <property type="match status" value="1"/>
</dbReference>
<evidence type="ECO:0000259" key="9">
    <source>
        <dbReference type="PROSITE" id="PS51278"/>
    </source>
</evidence>
<evidence type="ECO:0000256" key="6">
    <source>
        <dbReference type="ARBA" id="ARBA00022962"/>
    </source>
</evidence>
<dbReference type="Pfam" id="PF00733">
    <property type="entry name" value="Asn_synthase"/>
    <property type="match status" value="1"/>
</dbReference>
<evidence type="ECO:0000313" key="11">
    <source>
        <dbReference type="Proteomes" id="UP000287023"/>
    </source>
</evidence>
<feature type="domain" description="Glutamine amidotransferase type-2" evidence="9">
    <location>
        <begin position="2"/>
        <end position="213"/>
    </location>
</feature>
<dbReference type="EC" id="6.3.5.4" evidence="3"/>
<feature type="binding site" evidence="8">
    <location>
        <position position="100"/>
    </location>
    <ligand>
        <name>L-glutamine</name>
        <dbReference type="ChEBI" id="CHEBI:58359"/>
    </ligand>
</feature>
<evidence type="ECO:0000256" key="4">
    <source>
        <dbReference type="ARBA" id="ARBA00022741"/>
    </source>
</evidence>